<evidence type="ECO:0000313" key="1">
    <source>
        <dbReference type="EMBL" id="KKL20394.1"/>
    </source>
</evidence>
<comment type="caution">
    <text evidence="1">The sequence shown here is derived from an EMBL/GenBank/DDBJ whole genome shotgun (WGS) entry which is preliminary data.</text>
</comment>
<sequence>MRDMARFSAKCWQNCATCEFWSGPRGVNALMAAAEVEAAARGVCGANGKDSKSHATSSCIGWRKWGMLDPQDQAATPSA</sequence>
<organism evidence="1">
    <name type="scientific">marine sediment metagenome</name>
    <dbReference type="NCBI Taxonomy" id="412755"/>
    <lineage>
        <taxon>unclassified sequences</taxon>
        <taxon>metagenomes</taxon>
        <taxon>ecological metagenomes</taxon>
    </lineage>
</organism>
<dbReference type="AlphaFoldDB" id="A0A0F9BEN5"/>
<protein>
    <submittedName>
        <fullName evidence="1">Uncharacterized protein</fullName>
    </submittedName>
</protein>
<accession>A0A0F9BEN5</accession>
<gene>
    <name evidence="1" type="ORF">LCGC14_2455900</name>
</gene>
<dbReference type="EMBL" id="LAZR01038117">
    <property type="protein sequence ID" value="KKL20394.1"/>
    <property type="molecule type" value="Genomic_DNA"/>
</dbReference>
<proteinExistence type="predicted"/>
<name>A0A0F9BEN5_9ZZZZ</name>
<reference evidence="1" key="1">
    <citation type="journal article" date="2015" name="Nature">
        <title>Complex archaea that bridge the gap between prokaryotes and eukaryotes.</title>
        <authorList>
            <person name="Spang A."/>
            <person name="Saw J.H."/>
            <person name="Jorgensen S.L."/>
            <person name="Zaremba-Niedzwiedzka K."/>
            <person name="Martijn J."/>
            <person name="Lind A.E."/>
            <person name="van Eijk R."/>
            <person name="Schleper C."/>
            <person name="Guy L."/>
            <person name="Ettema T.J."/>
        </authorList>
    </citation>
    <scope>NUCLEOTIDE SEQUENCE</scope>
</reference>